<comment type="similarity">
    <text evidence="6">Belongs to the polysaccharide monooxygenase AA13 family.</text>
</comment>
<evidence type="ECO:0000256" key="5">
    <source>
        <dbReference type="ARBA" id="ARBA00023180"/>
    </source>
</evidence>
<feature type="domain" description="Chitin-binding type-4" evidence="7">
    <location>
        <begin position="35"/>
        <end position="123"/>
    </location>
</feature>
<keyword evidence="2" id="KW-0479">Metal-binding</keyword>
<dbReference type="AlphaFoldDB" id="A0AAW1MC13"/>
<feature type="domain" description="Chitin-binding type-4" evidence="7">
    <location>
        <begin position="164"/>
        <end position="348"/>
    </location>
</feature>
<evidence type="ECO:0000259" key="7">
    <source>
        <dbReference type="Pfam" id="PF03067"/>
    </source>
</evidence>
<organism evidence="8 9">
    <name type="scientific">Popillia japonica</name>
    <name type="common">Japanese beetle</name>
    <dbReference type="NCBI Taxonomy" id="7064"/>
    <lineage>
        <taxon>Eukaryota</taxon>
        <taxon>Metazoa</taxon>
        <taxon>Ecdysozoa</taxon>
        <taxon>Arthropoda</taxon>
        <taxon>Hexapoda</taxon>
        <taxon>Insecta</taxon>
        <taxon>Pterygota</taxon>
        <taxon>Neoptera</taxon>
        <taxon>Endopterygota</taxon>
        <taxon>Coleoptera</taxon>
        <taxon>Polyphaga</taxon>
        <taxon>Scarabaeiformia</taxon>
        <taxon>Scarabaeidae</taxon>
        <taxon>Rutelinae</taxon>
        <taxon>Popillia</taxon>
    </lineage>
</organism>
<evidence type="ECO:0000313" key="9">
    <source>
        <dbReference type="Proteomes" id="UP001458880"/>
    </source>
</evidence>
<evidence type="ECO:0000256" key="4">
    <source>
        <dbReference type="ARBA" id="ARBA00023157"/>
    </source>
</evidence>
<dbReference type="PANTHER" id="PTHR36575">
    <property type="entry name" value="BINDING PROTEIN, PUTATIVE (AFU_ORTHOLOGUE AFUA_1G14430)-RELATED"/>
    <property type="match status" value="1"/>
</dbReference>
<keyword evidence="3" id="KW-0186">Copper</keyword>
<dbReference type="InterPro" id="IPR052282">
    <property type="entry name" value="Starch-active_LPMO"/>
</dbReference>
<dbReference type="GO" id="GO:0046872">
    <property type="term" value="F:metal ion binding"/>
    <property type="evidence" value="ECO:0007669"/>
    <property type="project" value="UniProtKB-KW"/>
</dbReference>
<accession>A0AAW1MC13</accession>
<dbReference type="InterPro" id="IPR004302">
    <property type="entry name" value="Cellulose/chitin-bd_N"/>
</dbReference>
<evidence type="ECO:0000256" key="3">
    <source>
        <dbReference type="ARBA" id="ARBA00023008"/>
    </source>
</evidence>
<dbReference type="PANTHER" id="PTHR36575:SF2">
    <property type="entry name" value="CHITIN-BINDING TYPE-4 DOMAIN-CONTAINING PROTEIN-RELATED"/>
    <property type="match status" value="1"/>
</dbReference>
<dbReference type="EMBL" id="JASPKY010000051">
    <property type="protein sequence ID" value="KAK9745117.1"/>
    <property type="molecule type" value="Genomic_DNA"/>
</dbReference>
<reference evidence="8 9" key="1">
    <citation type="journal article" date="2024" name="BMC Genomics">
        <title>De novo assembly and annotation of Popillia japonica's genome with initial clues to its potential as an invasive pest.</title>
        <authorList>
            <person name="Cucini C."/>
            <person name="Boschi S."/>
            <person name="Funari R."/>
            <person name="Cardaioli E."/>
            <person name="Iannotti N."/>
            <person name="Marturano G."/>
            <person name="Paoli F."/>
            <person name="Bruttini M."/>
            <person name="Carapelli A."/>
            <person name="Frati F."/>
            <person name="Nardi F."/>
        </authorList>
    </citation>
    <scope>NUCLEOTIDE SEQUENCE [LARGE SCALE GENOMIC DNA]</scope>
    <source>
        <strain evidence="8">DMR45628</strain>
    </source>
</reference>
<comment type="caution">
    <text evidence="8">The sequence shown here is derived from an EMBL/GenBank/DDBJ whole genome shotgun (WGS) entry which is preliminary data.</text>
</comment>
<evidence type="ECO:0000256" key="6">
    <source>
        <dbReference type="ARBA" id="ARBA00034311"/>
    </source>
</evidence>
<comment type="cofactor">
    <cofactor evidence="1">
        <name>Cu(2+)</name>
        <dbReference type="ChEBI" id="CHEBI:29036"/>
    </cofactor>
</comment>
<sequence length="351" mass="37501">MVDVVFAVMISQDLTSTRPQANENTGTYGRGKIVGEYTAGQTIDVSVTLTANHLGTFTYSLCVLENPNAPESGESCFKPLKLANGADSYSVSTGENLIHNRVVLPVGLTCSRCVLRWNYKAVPINFGQEKARFSTLSVTEASNMFKYIVTLIVAVAISNGVDGHGMMTNPPGRSSVWRYYSGYPANYNDNSNYCGGLWKMIANGGCGLCGDDLTSARPQANENTGTYGRGKIVGEYTAGQTIDVSVTLTANHLGTFTYSLCVLENPNAPESGESCFKPLKLANGADSYSVSTGENLIHNRVVLPAGLTCSRCVLRWNYKAGNSWGVCEDGTGAVGCGQQETFRSCADISIS</sequence>
<evidence type="ECO:0000256" key="2">
    <source>
        <dbReference type="ARBA" id="ARBA00022723"/>
    </source>
</evidence>
<keyword evidence="9" id="KW-1185">Reference proteome</keyword>
<gene>
    <name evidence="8" type="ORF">QE152_g7146</name>
</gene>
<dbReference type="Pfam" id="PF03067">
    <property type="entry name" value="LPMO_10"/>
    <property type="match status" value="2"/>
</dbReference>
<keyword evidence="4" id="KW-1015">Disulfide bond</keyword>
<keyword evidence="5" id="KW-0325">Glycoprotein</keyword>
<evidence type="ECO:0000256" key="1">
    <source>
        <dbReference type="ARBA" id="ARBA00001973"/>
    </source>
</evidence>
<name>A0AAW1MC13_POPJA</name>
<proteinExistence type="inferred from homology"/>
<evidence type="ECO:0000313" key="8">
    <source>
        <dbReference type="EMBL" id="KAK9745117.1"/>
    </source>
</evidence>
<protein>
    <submittedName>
        <fullName evidence="8">Lytic polysaccharide mono-oxygenase, cellulose-degrading</fullName>
    </submittedName>
</protein>
<dbReference type="Proteomes" id="UP001458880">
    <property type="component" value="Unassembled WGS sequence"/>
</dbReference>